<dbReference type="PANTHER" id="PTHR43213">
    <property type="entry name" value="BIFUNCTIONAL DTTP/UTP PYROPHOSPHATASE/METHYLTRANSFERASE PROTEIN-RELATED"/>
    <property type="match status" value="1"/>
</dbReference>
<dbReference type="AlphaFoldDB" id="A0A3B0ST46"/>
<dbReference type="Gene3D" id="3.90.950.10">
    <property type="match status" value="1"/>
</dbReference>
<protein>
    <submittedName>
        <fullName evidence="3">Septum formation protein Maf</fullName>
    </submittedName>
</protein>
<dbReference type="Pfam" id="PF02545">
    <property type="entry name" value="Maf"/>
    <property type="match status" value="1"/>
</dbReference>
<dbReference type="PANTHER" id="PTHR43213:SF5">
    <property type="entry name" value="BIFUNCTIONAL DTTP_UTP PYROPHOSPHATASE_METHYLTRANSFERASE PROTEIN-RELATED"/>
    <property type="match status" value="1"/>
</dbReference>
<proteinExistence type="inferred from homology"/>
<dbReference type="PIRSF" id="PIRSF006305">
    <property type="entry name" value="Maf"/>
    <property type="match status" value="1"/>
</dbReference>
<comment type="cofactor">
    <cofactor evidence="1">
        <name>a divalent metal cation</name>
        <dbReference type="ChEBI" id="CHEBI:60240"/>
    </cofactor>
</comment>
<dbReference type="CDD" id="cd00555">
    <property type="entry name" value="Maf"/>
    <property type="match status" value="1"/>
</dbReference>
<dbReference type="GO" id="GO:0047429">
    <property type="term" value="F:nucleoside triphosphate diphosphatase activity"/>
    <property type="evidence" value="ECO:0007669"/>
    <property type="project" value="InterPro"/>
</dbReference>
<sequence>MTSSEKNNDLILASASPRRQELLAQIGITPHKIIPADVDETPRPQESPRQLAGRLATKKAAFIRTDHPDSYILAADTVVALGNRLLGKADNTGMARKYLTLLSGRRHRVYSGICLITPDGREISRVVATTVIFKRLSATELDDYLGHDEWRGKAGAYAIQGRAAGLIRGINGSYSNVVGLPLYETANILRGNGYVF</sequence>
<evidence type="ECO:0000256" key="1">
    <source>
        <dbReference type="ARBA" id="ARBA00001968"/>
    </source>
</evidence>
<reference evidence="3" key="1">
    <citation type="submission" date="2018-06" db="EMBL/GenBank/DDBJ databases">
        <authorList>
            <person name="Zhirakovskaya E."/>
        </authorList>
    </citation>
    <scope>NUCLEOTIDE SEQUENCE</scope>
</reference>
<dbReference type="NCBIfam" id="TIGR00172">
    <property type="entry name" value="maf"/>
    <property type="match status" value="1"/>
</dbReference>
<evidence type="ECO:0000256" key="2">
    <source>
        <dbReference type="ARBA" id="ARBA00022801"/>
    </source>
</evidence>
<dbReference type="SUPFAM" id="SSF52972">
    <property type="entry name" value="ITPase-like"/>
    <property type="match status" value="1"/>
</dbReference>
<evidence type="ECO:0000313" key="3">
    <source>
        <dbReference type="EMBL" id="VAW07650.1"/>
    </source>
</evidence>
<dbReference type="InterPro" id="IPR029001">
    <property type="entry name" value="ITPase-like_fam"/>
</dbReference>
<dbReference type="EMBL" id="UOEJ01000281">
    <property type="protein sequence ID" value="VAW07650.1"/>
    <property type="molecule type" value="Genomic_DNA"/>
</dbReference>
<gene>
    <name evidence="3" type="ORF">MNBD_ALPHA01-1521</name>
</gene>
<organism evidence="3">
    <name type="scientific">hydrothermal vent metagenome</name>
    <dbReference type="NCBI Taxonomy" id="652676"/>
    <lineage>
        <taxon>unclassified sequences</taxon>
        <taxon>metagenomes</taxon>
        <taxon>ecological metagenomes</taxon>
    </lineage>
</organism>
<keyword evidence="2" id="KW-0378">Hydrolase</keyword>
<dbReference type="HAMAP" id="MF_00528">
    <property type="entry name" value="Maf"/>
    <property type="match status" value="1"/>
</dbReference>
<dbReference type="InterPro" id="IPR003697">
    <property type="entry name" value="Maf-like"/>
</dbReference>
<accession>A0A3B0ST46</accession>
<name>A0A3B0ST46_9ZZZZ</name>